<keyword evidence="3" id="KW-1185">Reference proteome</keyword>
<dbReference type="PANTHER" id="PTHR45138">
    <property type="entry name" value="REGULATORY COMPONENTS OF SENSORY TRANSDUCTION SYSTEM"/>
    <property type="match status" value="1"/>
</dbReference>
<evidence type="ECO:0000313" key="3">
    <source>
        <dbReference type="Proteomes" id="UP000604066"/>
    </source>
</evidence>
<dbReference type="InterPro" id="IPR043128">
    <property type="entry name" value="Rev_trsase/Diguanyl_cyclase"/>
</dbReference>
<dbReference type="Proteomes" id="UP000604066">
    <property type="component" value="Unassembled WGS sequence"/>
</dbReference>
<dbReference type="Pfam" id="PF00990">
    <property type="entry name" value="GGDEF"/>
    <property type="match status" value="1"/>
</dbReference>
<protein>
    <submittedName>
        <fullName evidence="2">Diguanylate cyclase (GGDEF)-like protein</fullName>
    </submittedName>
</protein>
<accession>A0ABX2R800</accession>
<name>A0ABX2R800_9THEO</name>
<dbReference type="InterPro" id="IPR029787">
    <property type="entry name" value="Nucleotide_cyclase"/>
</dbReference>
<dbReference type="SUPFAM" id="SSF55073">
    <property type="entry name" value="Nucleotide cyclase"/>
    <property type="match status" value="1"/>
</dbReference>
<dbReference type="InterPro" id="IPR029016">
    <property type="entry name" value="GAF-like_dom_sf"/>
</dbReference>
<organism evidence="2 3">
    <name type="scientific">Carboxydothermus ferrireducens DSM 11255</name>
    <dbReference type="NCBI Taxonomy" id="1119529"/>
    <lineage>
        <taxon>Bacteria</taxon>
        <taxon>Bacillati</taxon>
        <taxon>Bacillota</taxon>
        <taxon>Clostridia</taxon>
        <taxon>Thermoanaerobacterales</taxon>
        <taxon>Thermoanaerobacteraceae</taxon>
        <taxon>Carboxydothermus</taxon>
    </lineage>
</organism>
<dbReference type="PANTHER" id="PTHR45138:SF9">
    <property type="entry name" value="DIGUANYLATE CYCLASE DGCM-RELATED"/>
    <property type="match status" value="1"/>
</dbReference>
<reference evidence="2 3" key="1">
    <citation type="submission" date="2020-07" db="EMBL/GenBank/DDBJ databases">
        <title>Genomic Encyclopedia of Type Strains, Phase III (KMG-III): the genomes of soil and plant-associated and newly described type strains.</title>
        <authorList>
            <person name="Whitman W."/>
        </authorList>
    </citation>
    <scope>NUCLEOTIDE SEQUENCE [LARGE SCALE GENOMIC DNA]</scope>
    <source>
        <strain evidence="2 3">DSM 11255</strain>
    </source>
</reference>
<dbReference type="PROSITE" id="PS50887">
    <property type="entry name" value="GGDEF"/>
    <property type="match status" value="1"/>
</dbReference>
<dbReference type="NCBIfam" id="TIGR00254">
    <property type="entry name" value="GGDEF"/>
    <property type="match status" value="1"/>
</dbReference>
<dbReference type="CDD" id="cd01949">
    <property type="entry name" value="GGDEF"/>
    <property type="match status" value="1"/>
</dbReference>
<proteinExistence type="predicted"/>
<dbReference type="RefSeq" id="WP_028052875.1">
    <property type="nucleotide sequence ID" value="NZ_ATYG01000040.1"/>
</dbReference>
<dbReference type="EMBL" id="JACCBS010000002">
    <property type="protein sequence ID" value="NYE57303.1"/>
    <property type="molecule type" value="Genomic_DNA"/>
</dbReference>
<dbReference type="InterPro" id="IPR018771">
    <property type="entry name" value="PocR_dom"/>
</dbReference>
<dbReference type="SUPFAM" id="SSF55781">
    <property type="entry name" value="GAF domain-like"/>
    <property type="match status" value="1"/>
</dbReference>
<feature type="domain" description="GGDEF" evidence="1">
    <location>
        <begin position="344"/>
        <end position="472"/>
    </location>
</feature>
<dbReference type="InterPro" id="IPR000160">
    <property type="entry name" value="GGDEF_dom"/>
</dbReference>
<evidence type="ECO:0000259" key="1">
    <source>
        <dbReference type="PROSITE" id="PS50887"/>
    </source>
</evidence>
<evidence type="ECO:0000313" key="2">
    <source>
        <dbReference type="EMBL" id="NYE57303.1"/>
    </source>
</evidence>
<dbReference type="Pfam" id="PF10114">
    <property type="entry name" value="PocR"/>
    <property type="match status" value="1"/>
</dbReference>
<sequence>MPANLLLNVSLKYWQEFQDALARVMDANIYIFDINGEPFSQFSHDVELCQEVNKGKKLCNEKCINFYKNIFGSLDDKGIFTCPYGIRLYAYCLGTYAQKTGFLIVAPTKIKDRMDVEEENTFTNKALNIYQTINEVLKAILEKNLLGLRRLELNSIYEISRLLTSTIELDKVMDLIINSLIIIYNVDLGFIGLREGDKISIAQAKGDQSQLLIGKEWPMVHPVIESVFSKVEPSFLSIDEFNTLPGLTDLEVDSGAKIMVYPLWTSIGAVGLLGIVLSPDSLEHHDNKSLQIYANFAAVALANAQIVKRLEREAESDVLTGLFNKRALRNILVTELERKIRYDIPLAVIFFDLDNFKSYNDTFGHLAGDVVLQKTAEIIKNSIRSVDIAGRYGGEEFVIILPGTNKEGAVEVAERIRKAIESYPFPHRKVTVSMGIAIAKSNDSVYTLFERADQALYQAKKMGKNCYCIDPS</sequence>
<gene>
    <name evidence="2" type="ORF">HDG70_001018</name>
</gene>
<dbReference type="InterPro" id="IPR050469">
    <property type="entry name" value="Diguanylate_Cyclase"/>
</dbReference>
<dbReference type="Gene3D" id="3.30.450.40">
    <property type="match status" value="1"/>
</dbReference>
<dbReference type="SMART" id="SM00267">
    <property type="entry name" value="GGDEF"/>
    <property type="match status" value="1"/>
</dbReference>
<comment type="caution">
    <text evidence="2">The sequence shown here is derived from an EMBL/GenBank/DDBJ whole genome shotgun (WGS) entry which is preliminary data.</text>
</comment>
<dbReference type="Gene3D" id="3.30.70.270">
    <property type="match status" value="1"/>
</dbReference>